<proteinExistence type="predicted"/>
<name>A0A9J6QZM2_9FIRM</name>
<keyword evidence="1" id="KW-0175">Coiled coil</keyword>
<accession>A0A9J6QZM2</accession>
<evidence type="ECO:0000313" key="2">
    <source>
        <dbReference type="EMBL" id="MCU7380987.1"/>
    </source>
</evidence>
<dbReference type="Proteomes" id="UP001065549">
    <property type="component" value="Unassembled WGS sequence"/>
</dbReference>
<feature type="non-terminal residue" evidence="2">
    <location>
        <position position="1"/>
    </location>
</feature>
<organism evidence="2 3">
    <name type="scientific">Hominibacterium faecale</name>
    <dbReference type="NCBI Taxonomy" id="2839743"/>
    <lineage>
        <taxon>Bacteria</taxon>
        <taxon>Bacillati</taxon>
        <taxon>Bacillota</taxon>
        <taxon>Clostridia</taxon>
        <taxon>Peptostreptococcales</taxon>
        <taxon>Anaerovoracaceae</taxon>
        <taxon>Hominibacterium</taxon>
    </lineage>
</organism>
<protein>
    <submittedName>
        <fullName evidence="2">Uncharacterized protein</fullName>
    </submittedName>
</protein>
<feature type="coiled-coil region" evidence="1">
    <location>
        <begin position="36"/>
        <end position="70"/>
    </location>
</feature>
<comment type="caution">
    <text evidence="2">The sequence shown here is derived from an EMBL/GenBank/DDBJ whole genome shotgun (WGS) entry which is preliminary data.</text>
</comment>
<dbReference type="SUPFAM" id="SSF88659">
    <property type="entry name" value="Sigma3 and sigma4 domains of RNA polymerase sigma factors"/>
    <property type="match status" value="1"/>
</dbReference>
<dbReference type="AlphaFoldDB" id="A0A9J6QZM2"/>
<dbReference type="InterPro" id="IPR013324">
    <property type="entry name" value="RNA_pol_sigma_r3/r4-like"/>
</dbReference>
<keyword evidence="3" id="KW-1185">Reference proteome</keyword>
<reference evidence="2" key="1">
    <citation type="submission" date="2022-09" db="EMBL/GenBank/DDBJ databases">
        <title>Culturomic study of gut microbiota in children with autism spectrum disorder.</title>
        <authorList>
            <person name="Efimov B.A."/>
            <person name="Chaplin A.V."/>
            <person name="Sokolova S.R."/>
            <person name="Pikina A.P."/>
            <person name="Korzhanova M."/>
            <person name="Belova V."/>
            <person name="Korostin D."/>
        </authorList>
    </citation>
    <scope>NUCLEOTIDE SEQUENCE</scope>
    <source>
        <strain evidence="2">ASD5510</strain>
    </source>
</reference>
<dbReference type="EMBL" id="JAOSHN010000018">
    <property type="protein sequence ID" value="MCU7380987.1"/>
    <property type="molecule type" value="Genomic_DNA"/>
</dbReference>
<gene>
    <name evidence="2" type="ORF">OBO34_21980</name>
</gene>
<evidence type="ECO:0000256" key="1">
    <source>
        <dbReference type="SAM" id="Coils"/>
    </source>
</evidence>
<dbReference type="InterPro" id="IPR036388">
    <property type="entry name" value="WH-like_DNA-bd_sf"/>
</dbReference>
<sequence>RQIASSTGRTFTDVTKGSMPVHPFIERHYEIQGIDMSHYDQLCAKLREKEAELQKKLLELENWLEGIEDEKLYLIFRLKYRDGMTNSQIGNEVGYTGARVSQLIGEYLKAN</sequence>
<evidence type="ECO:0000313" key="3">
    <source>
        <dbReference type="Proteomes" id="UP001065549"/>
    </source>
</evidence>
<dbReference type="Gene3D" id="1.10.10.10">
    <property type="entry name" value="Winged helix-like DNA-binding domain superfamily/Winged helix DNA-binding domain"/>
    <property type="match status" value="1"/>
</dbReference>